<protein>
    <submittedName>
        <fullName evidence="1">Uncharacterized protein</fullName>
    </submittedName>
</protein>
<dbReference type="Proteomes" id="UP000323569">
    <property type="component" value="Unassembled WGS sequence"/>
</dbReference>
<dbReference type="AlphaFoldDB" id="A0A5A5R0M3"/>
<sequence length="37" mass="4247">MTLRPLTLRILALNPEVRFCLRVVPSKVRLLTADFPP</sequence>
<accession>A0A5A5R0M3</accession>
<reference evidence="1 2" key="1">
    <citation type="submission" date="2018-09" db="EMBL/GenBank/DDBJ databases">
        <title>Evolutionary history of phycoerythrin pigmentation in the water bloom-forming cyanobacterium Microcystis aeruginosa.</title>
        <authorList>
            <person name="Tanabe Y."/>
            <person name="Tanabe Y."/>
            <person name="Yamaguchi H."/>
        </authorList>
    </citation>
    <scope>NUCLEOTIDE SEQUENCE [LARGE SCALE GENOMIC DNA]</scope>
    <source>
        <strain evidence="1 2">NIES-2519</strain>
    </source>
</reference>
<comment type="caution">
    <text evidence="1">The sequence shown here is derived from an EMBL/GenBank/DDBJ whole genome shotgun (WGS) entry which is preliminary data.</text>
</comment>
<name>A0A5A5R0M3_MICAE</name>
<evidence type="ECO:0000313" key="2">
    <source>
        <dbReference type="Proteomes" id="UP000323569"/>
    </source>
</evidence>
<gene>
    <name evidence="1" type="ORF">MiYa_00347</name>
</gene>
<proteinExistence type="predicted"/>
<dbReference type="EMBL" id="BHVO01000003">
    <property type="protein sequence ID" value="GCA68830.1"/>
    <property type="molecule type" value="Genomic_DNA"/>
</dbReference>
<evidence type="ECO:0000313" key="1">
    <source>
        <dbReference type="EMBL" id="GCA68830.1"/>
    </source>
</evidence>
<organism evidence="1 2">
    <name type="scientific">Microcystis aeruginosa NIES-2519</name>
    <dbReference type="NCBI Taxonomy" id="2303981"/>
    <lineage>
        <taxon>Bacteria</taxon>
        <taxon>Bacillati</taxon>
        <taxon>Cyanobacteriota</taxon>
        <taxon>Cyanophyceae</taxon>
        <taxon>Oscillatoriophycideae</taxon>
        <taxon>Chroococcales</taxon>
        <taxon>Microcystaceae</taxon>
        <taxon>Microcystis</taxon>
    </lineage>
</organism>